<dbReference type="AlphaFoldDB" id="A0A183B1T4"/>
<sequence>MWLLRWWLDSDALDTHTPVAEIYDISPLLGPPKPTRHNLVHFVLPSDPVPDAISAVLRQPYFVVLQLSVRSVPPAIAQHGTVYHELTNPPIMPPKGVLLHEINGCIQSYRSSLLVPRMLDLDVDYGVGFDFASLGPLRDMCLDPVESRYGTVVLNVQMSYAFGDHKQVLKQRAIKLKGPPGLGNDSMGNCHLAINQSSTRACADTVQLAESVSWIALSDCSRTHNLIGASLGPNGTGRAVLVDPLIGAVAITLAGGHSESGLSQVCWCPRTAHTLITSGYVSWRFVFLQFRPVDSKALKGTHGTN</sequence>
<gene>
    <name evidence="1" type="ORF">ECPE_LOCUS13169</name>
</gene>
<name>A0A183B1T4_9TREM</name>
<dbReference type="EMBL" id="UZAN01054473">
    <property type="protein sequence ID" value="VDP90441.1"/>
    <property type="molecule type" value="Genomic_DNA"/>
</dbReference>
<keyword evidence="2" id="KW-1185">Reference proteome</keyword>
<evidence type="ECO:0000313" key="2">
    <source>
        <dbReference type="Proteomes" id="UP000272942"/>
    </source>
</evidence>
<reference evidence="3" key="1">
    <citation type="submission" date="2016-06" db="UniProtKB">
        <authorList>
            <consortium name="WormBaseParasite"/>
        </authorList>
    </citation>
    <scope>IDENTIFICATION</scope>
</reference>
<protein>
    <submittedName>
        <fullName evidence="3">DUF1618 domain-containing protein</fullName>
    </submittedName>
</protein>
<evidence type="ECO:0000313" key="3">
    <source>
        <dbReference type="WBParaSite" id="ECPE_0001320801-mRNA-1"/>
    </source>
</evidence>
<proteinExistence type="predicted"/>
<dbReference type="WBParaSite" id="ECPE_0001320801-mRNA-1">
    <property type="protein sequence ID" value="ECPE_0001320801-mRNA-1"/>
    <property type="gene ID" value="ECPE_0001320801"/>
</dbReference>
<accession>A0A183B1T4</accession>
<reference evidence="1 2" key="2">
    <citation type="submission" date="2018-11" db="EMBL/GenBank/DDBJ databases">
        <authorList>
            <consortium name="Pathogen Informatics"/>
        </authorList>
    </citation>
    <scope>NUCLEOTIDE SEQUENCE [LARGE SCALE GENOMIC DNA]</scope>
    <source>
        <strain evidence="1 2">Egypt</strain>
    </source>
</reference>
<organism evidence="3">
    <name type="scientific">Echinostoma caproni</name>
    <dbReference type="NCBI Taxonomy" id="27848"/>
    <lineage>
        <taxon>Eukaryota</taxon>
        <taxon>Metazoa</taxon>
        <taxon>Spiralia</taxon>
        <taxon>Lophotrochozoa</taxon>
        <taxon>Platyhelminthes</taxon>
        <taxon>Trematoda</taxon>
        <taxon>Digenea</taxon>
        <taxon>Plagiorchiida</taxon>
        <taxon>Echinostomata</taxon>
        <taxon>Echinostomatoidea</taxon>
        <taxon>Echinostomatidae</taxon>
        <taxon>Echinostoma</taxon>
    </lineage>
</organism>
<dbReference type="Proteomes" id="UP000272942">
    <property type="component" value="Unassembled WGS sequence"/>
</dbReference>
<evidence type="ECO:0000313" key="1">
    <source>
        <dbReference type="EMBL" id="VDP90441.1"/>
    </source>
</evidence>
<dbReference type="OrthoDB" id="361494at2759"/>